<reference evidence="2" key="1">
    <citation type="journal article" date="2023" name="Mol. Phylogenet. Evol.">
        <title>Genome-scale phylogeny and comparative genomics of the fungal order Sordariales.</title>
        <authorList>
            <person name="Hensen N."/>
            <person name="Bonometti L."/>
            <person name="Westerberg I."/>
            <person name="Brannstrom I.O."/>
            <person name="Guillou S."/>
            <person name="Cros-Aarteil S."/>
            <person name="Calhoun S."/>
            <person name="Haridas S."/>
            <person name="Kuo A."/>
            <person name="Mondo S."/>
            <person name="Pangilinan J."/>
            <person name="Riley R."/>
            <person name="LaButti K."/>
            <person name="Andreopoulos B."/>
            <person name="Lipzen A."/>
            <person name="Chen C."/>
            <person name="Yan M."/>
            <person name="Daum C."/>
            <person name="Ng V."/>
            <person name="Clum A."/>
            <person name="Steindorff A."/>
            <person name="Ohm R.A."/>
            <person name="Martin F."/>
            <person name="Silar P."/>
            <person name="Natvig D.O."/>
            <person name="Lalanne C."/>
            <person name="Gautier V."/>
            <person name="Ament-Velasquez S.L."/>
            <person name="Kruys A."/>
            <person name="Hutchinson M.I."/>
            <person name="Powell A.J."/>
            <person name="Barry K."/>
            <person name="Miller A.N."/>
            <person name="Grigoriev I.V."/>
            <person name="Debuchy R."/>
            <person name="Gladieux P."/>
            <person name="Hiltunen Thoren M."/>
            <person name="Johannesson H."/>
        </authorList>
    </citation>
    <scope>NUCLEOTIDE SEQUENCE</scope>
    <source>
        <strain evidence="2">CBS 958.72</strain>
    </source>
</reference>
<keyword evidence="3" id="KW-1185">Reference proteome</keyword>
<reference evidence="2" key="2">
    <citation type="submission" date="2023-06" db="EMBL/GenBank/DDBJ databases">
        <authorList>
            <consortium name="Lawrence Berkeley National Laboratory"/>
            <person name="Haridas S."/>
            <person name="Hensen N."/>
            <person name="Bonometti L."/>
            <person name="Westerberg I."/>
            <person name="Brannstrom I.O."/>
            <person name="Guillou S."/>
            <person name="Cros-Aarteil S."/>
            <person name="Calhoun S."/>
            <person name="Kuo A."/>
            <person name="Mondo S."/>
            <person name="Pangilinan J."/>
            <person name="Riley R."/>
            <person name="Labutti K."/>
            <person name="Andreopoulos B."/>
            <person name="Lipzen A."/>
            <person name="Chen C."/>
            <person name="Yanf M."/>
            <person name="Daum C."/>
            <person name="Ng V."/>
            <person name="Clum A."/>
            <person name="Steindorff A."/>
            <person name="Ohm R."/>
            <person name="Martin F."/>
            <person name="Silar P."/>
            <person name="Natvig D."/>
            <person name="Lalanne C."/>
            <person name="Gautier V."/>
            <person name="Ament-Velasquez S.L."/>
            <person name="Kruys A."/>
            <person name="Hutchinson M.I."/>
            <person name="Powell A.J."/>
            <person name="Barry K."/>
            <person name="Miller A.N."/>
            <person name="Grigoriev I.V."/>
            <person name="Debuchy R."/>
            <person name="Gladieux P."/>
            <person name="Thoren M.H."/>
            <person name="Johannesson H."/>
        </authorList>
    </citation>
    <scope>NUCLEOTIDE SEQUENCE</scope>
    <source>
        <strain evidence="2">CBS 958.72</strain>
    </source>
</reference>
<feature type="non-terminal residue" evidence="2">
    <location>
        <position position="1"/>
    </location>
</feature>
<evidence type="ECO:0000313" key="3">
    <source>
        <dbReference type="Proteomes" id="UP001287356"/>
    </source>
</evidence>
<feature type="compositionally biased region" description="Low complexity" evidence="1">
    <location>
        <begin position="1"/>
        <end position="21"/>
    </location>
</feature>
<proteinExistence type="predicted"/>
<gene>
    <name evidence="2" type="ORF">B0T24DRAFT_513189</name>
</gene>
<feature type="non-terminal residue" evidence="2">
    <location>
        <position position="266"/>
    </location>
</feature>
<dbReference type="EMBL" id="JAULSN010000011">
    <property type="protein sequence ID" value="KAK3361422.1"/>
    <property type="molecule type" value="Genomic_DNA"/>
</dbReference>
<protein>
    <submittedName>
        <fullName evidence="2">Uncharacterized protein</fullName>
    </submittedName>
</protein>
<comment type="caution">
    <text evidence="2">The sequence shown here is derived from an EMBL/GenBank/DDBJ whole genome shotgun (WGS) entry which is preliminary data.</text>
</comment>
<dbReference type="Proteomes" id="UP001287356">
    <property type="component" value="Unassembled WGS sequence"/>
</dbReference>
<evidence type="ECO:0000313" key="2">
    <source>
        <dbReference type="EMBL" id="KAK3361422.1"/>
    </source>
</evidence>
<dbReference type="AlphaFoldDB" id="A0AAE0JTW6"/>
<accession>A0AAE0JTW6</accession>
<name>A0AAE0JTW6_9PEZI</name>
<organism evidence="2 3">
    <name type="scientific">Lasiosphaeria ovina</name>
    <dbReference type="NCBI Taxonomy" id="92902"/>
    <lineage>
        <taxon>Eukaryota</taxon>
        <taxon>Fungi</taxon>
        <taxon>Dikarya</taxon>
        <taxon>Ascomycota</taxon>
        <taxon>Pezizomycotina</taxon>
        <taxon>Sordariomycetes</taxon>
        <taxon>Sordariomycetidae</taxon>
        <taxon>Sordariales</taxon>
        <taxon>Lasiosphaeriaceae</taxon>
        <taxon>Lasiosphaeria</taxon>
    </lineage>
</organism>
<feature type="region of interest" description="Disordered" evidence="1">
    <location>
        <begin position="1"/>
        <end position="22"/>
    </location>
</feature>
<sequence length="266" mass="29048">FNRITASSSTDSSTTESAARSISTPLSAIDIQACENGILSPSSSKPPVNIKPIRARQADSRASFSPPKSVHEHFVDRINNAGNAATMAVEVGARLLKDHGDKDYTRAFSQAFTTFPKEVGFNNPLSTPQPGFVQGPRMAQFHLFLVHKHIDGAVLYSDDRLSVTLPHLAGGWGGRGKDMKRAALQAGYNGAAPVYARNKALSYLEQPDPYGHAEVTTFTTDGTTINFFAHYAAPSQNDDSMLEYHQYQYDSANIRDSYQGYKDGLR</sequence>
<evidence type="ECO:0000256" key="1">
    <source>
        <dbReference type="SAM" id="MobiDB-lite"/>
    </source>
</evidence>